<evidence type="ECO:0008006" key="4">
    <source>
        <dbReference type="Google" id="ProtNLM"/>
    </source>
</evidence>
<accession>A0A917V2M0</accession>
<sequence>MTIRILPAAMSALLLALSPAAAQAPGPLPLRTPAERTIDRTNRDLQLQRRLGEFERQQTFEEGQLRQRIDRLEMFPRLEPPPIAITPPGGNGLQ</sequence>
<feature type="chain" id="PRO_5037034160" description="Cell division protein FtsB" evidence="1">
    <location>
        <begin position="25"/>
        <end position="94"/>
    </location>
</feature>
<reference evidence="2 3" key="1">
    <citation type="journal article" date="2014" name="Int. J. Syst. Evol. Microbiol.">
        <title>Complete genome sequence of Corynebacterium casei LMG S-19264T (=DSM 44701T), isolated from a smear-ripened cheese.</title>
        <authorList>
            <consortium name="US DOE Joint Genome Institute (JGI-PGF)"/>
            <person name="Walter F."/>
            <person name="Albersmeier A."/>
            <person name="Kalinowski J."/>
            <person name="Ruckert C."/>
        </authorList>
    </citation>
    <scope>NUCLEOTIDE SEQUENCE [LARGE SCALE GENOMIC DNA]</scope>
    <source>
        <strain evidence="2 3">CGMCC 1.9161</strain>
    </source>
</reference>
<evidence type="ECO:0000256" key="1">
    <source>
        <dbReference type="SAM" id="SignalP"/>
    </source>
</evidence>
<comment type="caution">
    <text evidence="2">The sequence shown here is derived from an EMBL/GenBank/DDBJ whole genome shotgun (WGS) entry which is preliminary data.</text>
</comment>
<keyword evidence="3" id="KW-1185">Reference proteome</keyword>
<evidence type="ECO:0000313" key="2">
    <source>
        <dbReference type="EMBL" id="GGK24151.1"/>
    </source>
</evidence>
<organism evidence="2 3">
    <name type="scientific">Salinarimonas ramus</name>
    <dbReference type="NCBI Taxonomy" id="690164"/>
    <lineage>
        <taxon>Bacteria</taxon>
        <taxon>Pseudomonadati</taxon>
        <taxon>Pseudomonadota</taxon>
        <taxon>Alphaproteobacteria</taxon>
        <taxon>Hyphomicrobiales</taxon>
        <taxon>Salinarimonadaceae</taxon>
        <taxon>Salinarimonas</taxon>
    </lineage>
</organism>
<dbReference type="AlphaFoldDB" id="A0A917V2M0"/>
<name>A0A917V2M0_9HYPH</name>
<feature type="signal peptide" evidence="1">
    <location>
        <begin position="1"/>
        <end position="24"/>
    </location>
</feature>
<keyword evidence="1" id="KW-0732">Signal</keyword>
<protein>
    <recommendedName>
        <fullName evidence="4">Cell division protein FtsB</fullName>
    </recommendedName>
</protein>
<gene>
    <name evidence="2" type="ORF">GCM10011322_08560</name>
</gene>
<proteinExistence type="predicted"/>
<dbReference type="Proteomes" id="UP000600449">
    <property type="component" value="Unassembled WGS sequence"/>
</dbReference>
<evidence type="ECO:0000313" key="3">
    <source>
        <dbReference type="Proteomes" id="UP000600449"/>
    </source>
</evidence>
<dbReference type="EMBL" id="BMMF01000002">
    <property type="protein sequence ID" value="GGK24151.1"/>
    <property type="molecule type" value="Genomic_DNA"/>
</dbReference>
<dbReference type="RefSeq" id="WP_188909917.1">
    <property type="nucleotide sequence ID" value="NZ_BMMF01000002.1"/>
</dbReference>